<protein>
    <submittedName>
        <fullName evidence="1">Uncharacterized protein</fullName>
    </submittedName>
</protein>
<evidence type="ECO:0000313" key="2">
    <source>
        <dbReference type="Proteomes" id="UP000428333"/>
    </source>
</evidence>
<comment type="caution">
    <text evidence="1">The sequence shown here is derived from an EMBL/GenBank/DDBJ whole genome shotgun (WGS) entry which is preliminary data.</text>
</comment>
<dbReference type="Proteomes" id="UP000428333">
    <property type="component" value="Linkage Group LG01"/>
</dbReference>
<reference evidence="1 2" key="1">
    <citation type="journal article" date="2019" name="Genome Biol. Evol.">
        <title>The Rhododendron genome and chromosomal organization provide insight into shared whole-genome duplications across the heath family (Ericaceae).</title>
        <authorList>
            <person name="Soza V.L."/>
            <person name="Lindsley D."/>
            <person name="Waalkes A."/>
            <person name="Ramage E."/>
            <person name="Patwardhan R.P."/>
            <person name="Burton J.N."/>
            <person name="Adey A."/>
            <person name="Kumar A."/>
            <person name="Qiu R."/>
            <person name="Shendure J."/>
            <person name="Hall B."/>
        </authorList>
    </citation>
    <scope>NUCLEOTIDE SEQUENCE [LARGE SCALE GENOMIC DNA]</scope>
    <source>
        <strain evidence="1">RSF 1966-606</strain>
    </source>
</reference>
<feature type="non-terminal residue" evidence="1">
    <location>
        <position position="1"/>
    </location>
</feature>
<sequence length="195" mass="22076">MDDSGAILCQISSLKDMLDQVNEEIEASIQITREIESEIVRCSEVESDLSARESELAKMIYVLDFDISGLIAVTADSRSSVKLLDEDLRCLRVKRDEIIKRMSNSREGFTKSCLDFQRNIEKGENDVLRDLLSEKEFLETELHLLGKKDNALQNSMLAFMEEILEDLHGSNSGNVGFSFFVQKGIGRHEVVVLVR</sequence>
<organism evidence="1 2">
    <name type="scientific">Rhododendron williamsianum</name>
    <dbReference type="NCBI Taxonomy" id="262921"/>
    <lineage>
        <taxon>Eukaryota</taxon>
        <taxon>Viridiplantae</taxon>
        <taxon>Streptophyta</taxon>
        <taxon>Embryophyta</taxon>
        <taxon>Tracheophyta</taxon>
        <taxon>Spermatophyta</taxon>
        <taxon>Magnoliopsida</taxon>
        <taxon>eudicotyledons</taxon>
        <taxon>Gunneridae</taxon>
        <taxon>Pentapetalae</taxon>
        <taxon>asterids</taxon>
        <taxon>Ericales</taxon>
        <taxon>Ericaceae</taxon>
        <taxon>Ericoideae</taxon>
        <taxon>Rhodoreae</taxon>
        <taxon>Rhododendron</taxon>
    </lineage>
</organism>
<dbReference type="OrthoDB" id="780314at2759"/>
<dbReference type="EMBL" id="QEFC01000054">
    <property type="protein sequence ID" value="KAE9467127.1"/>
    <property type="molecule type" value="Genomic_DNA"/>
</dbReference>
<proteinExistence type="predicted"/>
<name>A0A6A4MNT6_9ERIC</name>
<dbReference type="AlphaFoldDB" id="A0A6A4MNT6"/>
<accession>A0A6A4MNT6</accession>
<evidence type="ECO:0000313" key="1">
    <source>
        <dbReference type="EMBL" id="KAE9467127.1"/>
    </source>
</evidence>
<gene>
    <name evidence="1" type="ORF">C3L33_00971</name>
</gene>
<keyword evidence="2" id="KW-1185">Reference proteome</keyword>